<dbReference type="Gene3D" id="3.30.930.10">
    <property type="entry name" value="Bira Bifunctional Protein, Domain 2"/>
    <property type="match status" value="1"/>
</dbReference>
<dbReference type="InterPro" id="IPR004522">
    <property type="entry name" value="Asn-tRNA-ligase"/>
</dbReference>
<protein>
    <recommendedName>
        <fullName evidence="2">asparagine--tRNA ligase</fullName>
        <ecNumber evidence="2">6.1.1.22</ecNumber>
    </recommendedName>
</protein>
<dbReference type="PROSITE" id="PS50862">
    <property type="entry name" value="AA_TRNA_LIGASE_II"/>
    <property type="match status" value="1"/>
</dbReference>
<dbReference type="GeneID" id="59294369"/>
<dbReference type="InterPro" id="IPR006195">
    <property type="entry name" value="aa-tRNA-synth_II"/>
</dbReference>
<evidence type="ECO:0000256" key="3">
    <source>
        <dbReference type="ARBA" id="ARBA00022598"/>
    </source>
</evidence>
<accession>A0A8H6CKV0</accession>
<keyword evidence="3" id="KW-0436">Ligase</keyword>
<dbReference type="PRINTS" id="PR01042">
    <property type="entry name" value="TRNASYNTHASP"/>
</dbReference>
<dbReference type="InterPro" id="IPR002312">
    <property type="entry name" value="Asp/Asn-tRNA-synth_IIb"/>
</dbReference>
<dbReference type="GO" id="GO:0006421">
    <property type="term" value="P:asparaginyl-tRNA aminoacylation"/>
    <property type="evidence" value="ECO:0007669"/>
    <property type="project" value="InterPro"/>
</dbReference>
<evidence type="ECO:0000256" key="4">
    <source>
        <dbReference type="ARBA" id="ARBA00022741"/>
    </source>
</evidence>
<organism evidence="9 10">
    <name type="scientific">Letharia columbiana</name>
    <dbReference type="NCBI Taxonomy" id="112416"/>
    <lineage>
        <taxon>Eukaryota</taxon>
        <taxon>Fungi</taxon>
        <taxon>Dikarya</taxon>
        <taxon>Ascomycota</taxon>
        <taxon>Pezizomycotina</taxon>
        <taxon>Lecanoromycetes</taxon>
        <taxon>OSLEUM clade</taxon>
        <taxon>Lecanoromycetidae</taxon>
        <taxon>Lecanorales</taxon>
        <taxon>Lecanorineae</taxon>
        <taxon>Parmeliaceae</taxon>
        <taxon>Letharia</taxon>
    </lineage>
</organism>
<evidence type="ECO:0000259" key="8">
    <source>
        <dbReference type="PROSITE" id="PS50862"/>
    </source>
</evidence>
<dbReference type="AlphaFoldDB" id="A0A8H6CKV0"/>
<keyword evidence="5" id="KW-0067">ATP-binding</keyword>
<evidence type="ECO:0000256" key="5">
    <source>
        <dbReference type="ARBA" id="ARBA00022840"/>
    </source>
</evidence>
<sequence length="665" mass="74281">MVSADVECLNYHGKGASTKNANISIWLMLTIWRCVRLSPLFSRPTITLPPTHVRMRRLSAFPTASPNVATILATPPRHGGHLITVEGSIRTIRNQKQRSFVELGDGSTAYSLQAVLDPQLAEGHVHLGTGTSVAITGTWQAAPPHKEQPYELKAKAVNIIGTTDAEKYPIQKKYHSAEYLRTIPHLRLRTPVNALLARLRSECDYHLASYFRDRHFVRVQPPIITSSDCEGAGEIFTVSAKPSSSRGEDEIEAAARAKDEMFKDPKFLTVSSQLHLEAFIHEHQKVWTLSPTFRAEKSDTPRHVAEFWMLEAEIRTESLRDVMNLVEDMIRDLVGKLQEAGFMEEILYANRGAKSADAEGTQFPQLLRKRWQGLMQSPWPRITYEDAIKRLEDAVESGKATFVYEPSWITGLQLEHEKFISTTFGQGSPVFVTDYPRETKPFYMLPSSLEDGVEPTQNKTVACFDLLLPELCEVVGGSMREHRLQQLLKSMHSHGLNFSAASGVGQTIMNSDVSPSSEKGNLDWYADLRRYGSVPHGGFGLGFDRLLAYLSGISNIKDVSLQGAKCQGGMGTMLATNPPTEEKRLLLLGISDQHEGWPTRVLGTEDSCKPPLSGKVATLRQFVLQNWKLGSHRASVTLLVSKMAKLMEKVWVQTVPRLCMECEKE</sequence>
<keyword evidence="6" id="KW-0648">Protein biosynthesis</keyword>
<feature type="domain" description="Aminoacyl-transfer RNA synthetases class-II family profile" evidence="8">
    <location>
        <begin position="210"/>
        <end position="578"/>
    </location>
</feature>
<dbReference type="GO" id="GO:0005739">
    <property type="term" value="C:mitochondrion"/>
    <property type="evidence" value="ECO:0007669"/>
    <property type="project" value="TreeGrafter"/>
</dbReference>
<dbReference type="Pfam" id="PF00152">
    <property type="entry name" value="tRNA-synt_2"/>
    <property type="match status" value="1"/>
</dbReference>
<dbReference type="NCBIfam" id="TIGR00457">
    <property type="entry name" value="asnS"/>
    <property type="match status" value="1"/>
</dbReference>
<evidence type="ECO:0000256" key="2">
    <source>
        <dbReference type="ARBA" id="ARBA00012816"/>
    </source>
</evidence>
<dbReference type="RefSeq" id="XP_037158536.1">
    <property type="nucleotide sequence ID" value="XM_037314570.1"/>
</dbReference>
<dbReference type="EMBL" id="JACCJC010000102">
    <property type="protein sequence ID" value="KAF6225407.1"/>
    <property type="molecule type" value="Genomic_DNA"/>
</dbReference>
<dbReference type="PANTHER" id="PTHR22594">
    <property type="entry name" value="ASPARTYL/LYSYL-TRNA SYNTHETASE"/>
    <property type="match status" value="1"/>
</dbReference>
<comment type="caution">
    <text evidence="9">The sequence shown here is derived from an EMBL/GenBank/DDBJ whole genome shotgun (WGS) entry which is preliminary data.</text>
</comment>
<dbReference type="InterPro" id="IPR012340">
    <property type="entry name" value="NA-bd_OB-fold"/>
</dbReference>
<dbReference type="OrthoDB" id="43906at2759"/>
<name>A0A8H6CKV0_9LECA</name>
<comment type="similarity">
    <text evidence="1">Belongs to the class-II aminoacyl-tRNA synthetase family.</text>
</comment>
<dbReference type="PANTHER" id="PTHR22594:SF34">
    <property type="entry name" value="ASPARAGINE--TRNA LIGASE, MITOCHONDRIAL-RELATED"/>
    <property type="match status" value="1"/>
</dbReference>
<reference evidence="9 10" key="1">
    <citation type="journal article" date="2020" name="Genomics">
        <title>Complete, high-quality genomes from long-read metagenomic sequencing of two wolf lichen thalli reveals enigmatic genome architecture.</title>
        <authorList>
            <person name="McKenzie S.K."/>
            <person name="Walston R.F."/>
            <person name="Allen J.L."/>
        </authorList>
    </citation>
    <scope>NUCLEOTIDE SEQUENCE [LARGE SCALE GENOMIC DNA]</scope>
    <source>
        <strain evidence="9">WasteWater2</strain>
    </source>
</reference>
<keyword evidence="10" id="KW-1185">Reference proteome</keyword>
<dbReference type="GO" id="GO:0003676">
    <property type="term" value="F:nucleic acid binding"/>
    <property type="evidence" value="ECO:0007669"/>
    <property type="project" value="InterPro"/>
</dbReference>
<dbReference type="GO" id="GO:0005524">
    <property type="term" value="F:ATP binding"/>
    <property type="evidence" value="ECO:0007669"/>
    <property type="project" value="UniProtKB-KW"/>
</dbReference>
<dbReference type="Proteomes" id="UP000578531">
    <property type="component" value="Unassembled WGS sequence"/>
</dbReference>
<dbReference type="CDD" id="cd04318">
    <property type="entry name" value="EcAsnRS_like_N"/>
    <property type="match status" value="1"/>
</dbReference>
<evidence type="ECO:0000256" key="6">
    <source>
        <dbReference type="ARBA" id="ARBA00022917"/>
    </source>
</evidence>
<evidence type="ECO:0000313" key="9">
    <source>
        <dbReference type="EMBL" id="KAF6225407.1"/>
    </source>
</evidence>
<dbReference type="SUPFAM" id="SSF50249">
    <property type="entry name" value="Nucleic acid-binding proteins"/>
    <property type="match status" value="1"/>
</dbReference>
<dbReference type="EC" id="6.1.1.22" evidence="2"/>
<evidence type="ECO:0000313" key="10">
    <source>
        <dbReference type="Proteomes" id="UP000578531"/>
    </source>
</evidence>
<evidence type="ECO:0000256" key="1">
    <source>
        <dbReference type="ARBA" id="ARBA00008226"/>
    </source>
</evidence>
<dbReference type="SUPFAM" id="SSF55681">
    <property type="entry name" value="Class II aaRS and biotin synthetases"/>
    <property type="match status" value="1"/>
</dbReference>
<keyword evidence="4" id="KW-0547">Nucleotide-binding</keyword>
<gene>
    <name evidence="9" type="ORF">HO173_012736</name>
</gene>
<dbReference type="GO" id="GO:0004816">
    <property type="term" value="F:asparagine-tRNA ligase activity"/>
    <property type="evidence" value="ECO:0007669"/>
    <property type="project" value="UniProtKB-EC"/>
</dbReference>
<keyword evidence="7" id="KW-0030">Aminoacyl-tRNA synthetase</keyword>
<evidence type="ECO:0000256" key="7">
    <source>
        <dbReference type="ARBA" id="ARBA00023146"/>
    </source>
</evidence>
<proteinExistence type="inferred from homology"/>
<dbReference type="InterPro" id="IPR004364">
    <property type="entry name" value="Aa-tRNA-synt_II"/>
</dbReference>
<dbReference type="InterPro" id="IPR045864">
    <property type="entry name" value="aa-tRNA-synth_II/BPL/LPL"/>
</dbReference>
<dbReference type="Gene3D" id="2.40.50.140">
    <property type="entry name" value="Nucleic acid-binding proteins"/>
    <property type="match status" value="1"/>
</dbReference>